<feature type="compositionally biased region" description="Polar residues" evidence="2">
    <location>
        <begin position="227"/>
        <end position="236"/>
    </location>
</feature>
<feature type="region of interest" description="Disordered" evidence="2">
    <location>
        <begin position="227"/>
        <end position="250"/>
    </location>
</feature>
<dbReference type="Proteomes" id="UP001107960">
    <property type="component" value="Unassembled WGS sequence"/>
</dbReference>
<feature type="compositionally biased region" description="Basic and acidic residues" evidence="2">
    <location>
        <begin position="662"/>
        <end position="675"/>
    </location>
</feature>
<gene>
    <name evidence="3" type="ORF">IEW27_15295</name>
    <name evidence="4" type="ORF">LNP80_12340</name>
</gene>
<dbReference type="Proteomes" id="UP000603715">
    <property type="component" value="Unassembled WGS sequence"/>
</dbReference>
<name>A0A9Q3YVT5_9FLAO</name>
<feature type="region of interest" description="Disordered" evidence="2">
    <location>
        <begin position="648"/>
        <end position="675"/>
    </location>
</feature>
<evidence type="ECO:0000313" key="5">
    <source>
        <dbReference type="Proteomes" id="UP000603715"/>
    </source>
</evidence>
<reference evidence="5" key="2">
    <citation type="submission" date="2023-07" db="EMBL/GenBank/DDBJ databases">
        <title>Description of novel Chryseobacterium sp. strain C-2.</title>
        <authorList>
            <person name="Saticioglu I.B."/>
        </authorList>
    </citation>
    <scope>NUCLEOTIDE SEQUENCE [LARGE SCALE GENOMIC DNA]</scope>
    <source>
        <strain evidence="5">C-2</strain>
    </source>
</reference>
<evidence type="ECO:0000313" key="4">
    <source>
        <dbReference type="EMBL" id="MCC9035035.1"/>
    </source>
</evidence>
<evidence type="ECO:0000256" key="1">
    <source>
        <dbReference type="SAM" id="Coils"/>
    </source>
</evidence>
<evidence type="ECO:0000256" key="2">
    <source>
        <dbReference type="SAM" id="MobiDB-lite"/>
    </source>
</evidence>
<evidence type="ECO:0000313" key="3">
    <source>
        <dbReference type="EMBL" id="MBD3905950.1"/>
    </source>
</evidence>
<reference evidence="3" key="3">
    <citation type="submission" date="2024-05" db="EMBL/GenBank/DDBJ databases">
        <title>Description of novel Chryseobacterium sp. strain C-2.</title>
        <authorList>
            <person name="Saticioglu I.B."/>
        </authorList>
    </citation>
    <scope>NUCLEOTIDE SEQUENCE</scope>
    <source>
        <strain evidence="3">C-2</strain>
    </source>
</reference>
<feature type="coiled-coil region" evidence="1">
    <location>
        <begin position="269"/>
        <end position="336"/>
    </location>
</feature>
<keyword evidence="1" id="KW-0175">Coiled coil</keyword>
<dbReference type="AlphaFoldDB" id="A0A9Q3YVT5"/>
<protein>
    <submittedName>
        <fullName evidence="4">Uncharacterized protein</fullName>
    </submittedName>
</protein>
<sequence>MSTNNTSAKPTPFTVGKSFIGEGIINYKSTNNMNTNNNASQTLFRFVSLRNPQLTETKIDNLGFIHRPTNISSFFNRPVSETDSALAKFQSMERAAKSFTTALAKESQVEIAFPEALKLGRKIAKKEQLSDQDKDDSIAIYNSITKEQYESLWDNLMFQTVMQSDFYVKEAIIHVLKAIHLGYVHQLSPTDELKKINGEDLTAKAMEAKVVLPLRFFGDGTDNSASITNKQITSGKQPEKPSTDPTSTQQLPVAIQEQLKTEGEKISELSGINLEKQGLEKLKTELEKTQKTYYKIKNKAYDAAYKEYLEKNQSQIDEYNRKLDEIEAKITEETSEEEIRAWYAELDKLNVPPFTFEYRDELNFEDFKAKLSLGSLKVFVTIFTDANGRELDFSSINAISDRQLQLGEVTVSINEEFDTYTEIFEELNERLSIQTQFLFERTSLNERVYANLGGVLIPVNNSGDTLPNTISRTYYLKANQQTNSNSYITFYYQAESNTWGTASAKIYAATDFGTYEETYSNISVSGNKVTFPSMLINKFGKVIRTLRIKIFFNNGEEANLDFSGFAMDEAYTGILYTERVKQEIENPSEPGTTPKPGTFLPKNFGVKRLGIADYLKVEQSIHAYVPGEVSNIENVMASELRHKSSVSRDYSEITDTTSESIETEKISDTTKTDRNEMQTEVAKEIEKEQSITANTRFSYGASKTFFEIGAGYANNTAQHDSTRQAVAKSQEITERAMERVLTKINKERVQKIIKEYTETNVHEFDNRGKVTDTNTPDAAQPKHITGVYRWVDKKMKNQIYNYGKRTMFEFMIPEPARLHNLATASSLSTLLKEPVDPRKAPSPKTMADSKSATEDLIRYWADIYQVQLTALPSKNVTAKQPQIYEKPNTRDNSGPSTRLMQIPQNYVGKSGSIDFILVRESRFHNSEAYCTNFTGGDFPLNFGGSSNSGRRTFSGAYVKNDAVFSFRGRNLESCEYNIIFNCELSDEFMQVWRQESFDAIIKAYEVAYADFLTKQKEAEEKAKEEEAENKEKLSNYYRDMESVILKHNCIAYLLQDYLNILGQQFTTGDQMSNFQVILGDKLEQYAALAKFMEQAFEWSIMDYTFYPYYWAHRDEWQKMYLSQSTDPLFRSFLQSGMARVIVTVKPGFEDAVQFFMTTGRIWNGGEVPVIGDPMYMSIVDEMRQPTGEAQGKFWISRIPTTLTILQAESVGLKVDPNQPLPIFIEEYPENCENPKELETDTSFSLDYIRLEGTGDDKTTLPSTIVG</sequence>
<organism evidence="4 6">
    <name type="scientific">Chryseobacterium muglaense</name>
    <dbReference type="NCBI Taxonomy" id="2893752"/>
    <lineage>
        <taxon>Bacteria</taxon>
        <taxon>Pseudomonadati</taxon>
        <taxon>Bacteroidota</taxon>
        <taxon>Flavobacteriia</taxon>
        <taxon>Flavobacteriales</taxon>
        <taxon>Weeksellaceae</taxon>
        <taxon>Chryseobacterium group</taxon>
        <taxon>Chryseobacterium</taxon>
    </lineage>
</organism>
<proteinExistence type="predicted"/>
<comment type="caution">
    <text evidence="4">The sequence shown here is derived from an EMBL/GenBank/DDBJ whole genome shotgun (WGS) entry which is preliminary data.</text>
</comment>
<dbReference type="EMBL" id="JAJJML010000001">
    <property type="protein sequence ID" value="MCC9035035.1"/>
    <property type="molecule type" value="Genomic_DNA"/>
</dbReference>
<evidence type="ECO:0000313" key="6">
    <source>
        <dbReference type="Proteomes" id="UP001107960"/>
    </source>
</evidence>
<keyword evidence="5" id="KW-1185">Reference proteome</keyword>
<dbReference type="EMBL" id="JACXXP010000022">
    <property type="protein sequence ID" value="MBD3905950.1"/>
    <property type="molecule type" value="Genomic_DNA"/>
</dbReference>
<accession>A0A9Q3YVT5</accession>
<dbReference type="RefSeq" id="WP_191180377.1">
    <property type="nucleotide sequence ID" value="NZ_JACXXP010000022.1"/>
</dbReference>
<feature type="coiled-coil region" evidence="1">
    <location>
        <begin position="1008"/>
        <end position="1036"/>
    </location>
</feature>
<reference evidence="4" key="1">
    <citation type="submission" date="2021-11" db="EMBL/GenBank/DDBJ databases">
        <title>Description of novel Chryseobacterium species.</title>
        <authorList>
            <person name="Saticioglu I.B."/>
            <person name="Ay H."/>
            <person name="Altun S."/>
            <person name="Duman M."/>
        </authorList>
    </citation>
    <scope>NUCLEOTIDE SEQUENCE</scope>
    <source>
        <strain evidence="4">C-39</strain>
    </source>
</reference>